<dbReference type="RefSeq" id="WP_043907143.1">
    <property type="nucleotide sequence ID" value="NZ_JXZB01000001.1"/>
</dbReference>
<proteinExistence type="predicted"/>
<dbReference type="PATRIC" id="fig|2064.6.peg.26"/>
<sequence length="91" mass="9857">MTQSIERPQNFQTGQWWGIATVHRSGVTSDGKTCMWLEGESGGIKIGAWYYGARPEMAEVGLQAITHGKKVEIGLADHVANSSINVVLLAD</sequence>
<dbReference type="AlphaFoldDB" id="A0A0D0P3G0"/>
<evidence type="ECO:0000313" key="2">
    <source>
        <dbReference type="Proteomes" id="UP000032066"/>
    </source>
</evidence>
<evidence type="ECO:0000313" key="1">
    <source>
        <dbReference type="EMBL" id="KIQ66151.1"/>
    </source>
</evidence>
<protein>
    <submittedName>
        <fullName evidence="1">Uncharacterized protein</fullName>
    </submittedName>
</protein>
<gene>
    <name evidence="1" type="ORF">TR51_00105</name>
</gene>
<keyword evidence="2" id="KW-1185">Reference proteome</keyword>
<organism evidence="1 2">
    <name type="scientific">Kitasatospora griseola</name>
    <name type="common">Streptomyces griseolosporeus</name>
    <dbReference type="NCBI Taxonomy" id="2064"/>
    <lineage>
        <taxon>Bacteria</taxon>
        <taxon>Bacillati</taxon>
        <taxon>Actinomycetota</taxon>
        <taxon>Actinomycetes</taxon>
        <taxon>Kitasatosporales</taxon>
        <taxon>Streptomycetaceae</taxon>
        <taxon>Kitasatospora</taxon>
    </lineage>
</organism>
<name>A0A0D0P3G0_KITGR</name>
<reference evidence="1 2" key="1">
    <citation type="submission" date="2015-02" db="EMBL/GenBank/DDBJ databases">
        <title>Draft genome sequence of Kitasatospora griseola MF730-N6, a bafilomycin, terpentecin and satosporin producer.</title>
        <authorList>
            <person name="Arens J.C."/>
            <person name="Haltli B."/>
            <person name="Kerr R.G."/>
        </authorList>
    </citation>
    <scope>NUCLEOTIDE SEQUENCE [LARGE SCALE GENOMIC DNA]</scope>
    <source>
        <strain evidence="1 2">MF730-N6</strain>
    </source>
</reference>
<dbReference type="Proteomes" id="UP000032066">
    <property type="component" value="Unassembled WGS sequence"/>
</dbReference>
<dbReference type="EMBL" id="JXZB01000001">
    <property type="protein sequence ID" value="KIQ66151.1"/>
    <property type="molecule type" value="Genomic_DNA"/>
</dbReference>
<accession>A0A0D0P3G0</accession>
<comment type="caution">
    <text evidence="1">The sequence shown here is derived from an EMBL/GenBank/DDBJ whole genome shotgun (WGS) entry which is preliminary data.</text>
</comment>